<feature type="transmembrane region" description="Helical" evidence="3">
    <location>
        <begin position="12"/>
        <end position="31"/>
    </location>
</feature>
<dbReference type="AlphaFoldDB" id="A0A430B480"/>
<proteinExistence type="predicted"/>
<gene>
    <name evidence="4" type="ORF">CBF28_08050</name>
</gene>
<reference evidence="4 5" key="1">
    <citation type="submission" date="2017-05" db="EMBL/GenBank/DDBJ databases">
        <title>Vagococcus spp. assemblies.</title>
        <authorList>
            <person name="Gulvik C.A."/>
        </authorList>
    </citation>
    <scope>NUCLEOTIDE SEQUENCE [LARGE SCALE GENOMIC DNA]</scope>
    <source>
        <strain evidence="4 5">SS1714</strain>
    </source>
</reference>
<dbReference type="Pfam" id="PF07155">
    <property type="entry name" value="ECF-ribofla_trS"/>
    <property type="match status" value="1"/>
</dbReference>
<evidence type="ECO:0000256" key="2">
    <source>
        <dbReference type="ARBA" id="ARBA00022989"/>
    </source>
</evidence>
<evidence type="ECO:0000313" key="4">
    <source>
        <dbReference type="EMBL" id="RSU15012.1"/>
    </source>
</evidence>
<keyword evidence="5" id="KW-1185">Reference proteome</keyword>
<feature type="transmembrane region" description="Helical" evidence="3">
    <location>
        <begin position="133"/>
        <end position="157"/>
    </location>
</feature>
<dbReference type="PANTHER" id="PTHR37815">
    <property type="entry name" value="UPF0397 PROTEIN BC_2624-RELATED"/>
    <property type="match status" value="1"/>
</dbReference>
<dbReference type="EMBL" id="NGKB01000006">
    <property type="protein sequence ID" value="RSU15012.1"/>
    <property type="molecule type" value="Genomic_DNA"/>
</dbReference>
<name>A0A430B480_9ENTE</name>
<protein>
    <submittedName>
        <fullName evidence="4">ECF transporter S component</fullName>
    </submittedName>
</protein>
<organism evidence="4 5">
    <name type="scientific">Vagococcus carniphilus</name>
    <dbReference type="NCBI Taxonomy" id="218144"/>
    <lineage>
        <taxon>Bacteria</taxon>
        <taxon>Bacillati</taxon>
        <taxon>Bacillota</taxon>
        <taxon>Bacilli</taxon>
        <taxon>Lactobacillales</taxon>
        <taxon>Enterococcaceae</taxon>
        <taxon>Vagococcus</taxon>
    </lineage>
</organism>
<sequence length="164" mass="17663">MSVKIIKERLALLAMLTALTVVLALTFIFPVPMTKGYVNLLEVGIYTAAMLLGGPAGAIVGSVSGGMLDLILGYPQWIIFSVVIHGFQGYLAGRWSGSKKMTTRIFFLVIASIVMIIGYFFATSFLYGQVAGLASIIGNIIQNGFGIIVSMIVINILDRLKLIK</sequence>
<feature type="transmembrane region" description="Helical" evidence="3">
    <location>
        <begin position="105"/>
        <end position="127"/>
    </location>
</feature>
<dbReference type="InterPro" id="IPR009825">
    <property type="entry name" value="ECF_substrate-spec-like"/>
</dbReference>
<comment type="caution">
    <text evidence="4">The sequence shown here is derived from an EMBL/GenBank/DDBJ whole genome shotgun (WGS) entry which is preliminary data.</text>
</comment>
<evidence type="ECO:0000256" key="3">
    <source>
        <dbReference type="SAM" id="Phobius"/>
    </source>
</evidence>
<dbReference type="GO" id="GO:0016020">
    <property type="term" value="C:membrane"/>
    <property type="evidence" value="ECO:0007669"/>
    <property type="project" value="InterPro"/>
</dbReference>
<dbReference type="Gene3D" id="1.10.1760.20">
    <property type="match status" value="1"/>
</dbReference>
<evidence type="ECO:0000313" key="5">
    <source>
        <dbReference type="Proteomes" id="UP000288028"/>
    </source>
</evidence>
<keyword evidence="1 3" id="KW-0812">Transmembrane</keyword>
<dbReference type="PANTHER" id="PTHR37815:SF3">
    <property type="entry name" value="UPF0397 PROTEIN SPR0429"/>
    <property type="match status" value="1"/>
</dbReference>
<dbReference type="Proteomes" id="UP000288028">
    <property type="component" value="Unassembled WGS sequence"/>
</dbReference>
<keyword evidence="2 3" id="KW-1133">Transmembrane helix</keyword>
<feature type="transmembrane region" description="Helical" evidence="3">
    <location>
        <begin position="43"/>
        <end position="68"/>
    </location>
</feature>
<keyword evidence="3" id="KW-0472">Membrane</keyword>
<accession>A0A430B480</accession>
<feature type="transmembrane region" description="Helical" evidence="3">
    <location>
        <begin position="74"/>
        <end position="93"/>
    </location>
</feature>
<dbReference type="OrthoDB" id="411368at2"/>
<evidence type="ECO:0000256" key="1">
    <source>
        <dbReference type="ARBA" id="ARBA00022692"/>
    </source>
</evidence>